<dbReference type="InterPro" id="IPR036249">
    <property type="entry name" value="Thioredoxin-like_sf"/>
</dbReference>
<evidence type="ECO:0000259" key="4">
    <source>
        <dbReference type="PROSITE" id="PS50405"/>
    </source>
</evidence>
<dbReference type="SFLD" id="SFLDG01150">
    <property type="entry name" value="Main.1:_Beta-like"/>
    <property type="match status" value="1"/>
</dbReference>
<comment type="similarity">
    <text evidence="1">Belongs to the GST superfamily.</text>
</comment>
<dbReference type="SFLD" id="SFLDG00358">
    <property type="entry name" value="Main_(cytGST)"/>
    <property type="match status" value="1"/>
</dbReference>
<dbReference type="InterPro" id="IPR036282">
    <property type="entry name" value="Glutathione-S-Trfase_C_sf"/>
</dbReference>
<evidence type="ECO:0000259" key="3">
    <source>
        <dbReference type="PROSITE" id="PS50404"/>
    </source>
</evidence>
<sequence length="211" mass="23912">MKLWGRATSMNVQKVLWALGELGMDAERLDVGGSYGGLDSSAYSALNPNRRIPTLEDGDLVLWESNVIVRYLAARYGRGTLHPDSWNEAALADQWMDWMQTTLAPVFVPLFWEVVRKPPSQRSPERILQLSEEARRVYGILDARLADTPWLAGSTFSIGDIPAAVTLHRWYTMDIPRPDLANLASWYERLGERPAFRSSVMTSYEPLRGRD</sequence>
<evidence type="ECO:0000256" key="1">
    <source>
        <dbReference type="ARBA" id="ARBA00007409"/>
    </source>
</evidence>
<dbReference type="Gene3D" id="3.40.30.10">
    <property type="entry name" value="Glutaredoxin"/>
    <property type="match status" value="1"/>
</dbReference>
<keyword evidence="2 5" id="KW-0808">Transferase</keyword>
<dbReference type="CDD" id="cd03047">
    <property type="entry name" value="GST_N_2"/>
    <property type="match status" value="1"/>
</dbReference>
<dbReference type="InterPro" id="IPR004045">
    <property type="entry name" value="Glutathione_S-Trfase_N"/>
</dbReference>
<feature type="domain" description="GST C-terminal" evidence="4">
    <location>
        <begin position="85"/>
        <end position="210"/>
    </location>
</feature>
<organism evidence="5 6">
    <name type="scientific">Microvirga subterranea</name>
    <dbReference type="NCBI Taxonomy" id="186651"/>
    <lineage>
        <taxon>Bacteria</taxon>
        <taxon>Pseudomonadati</taxon>
        <taxon>Pseudomonadota</taxon>
        <taxon>Alphaproteobacteria</taxon>
        <taxon>Hyphomicrobiales</taxon>
        <taxon>Methylobacteriaceae</taxon>
        <taxon>Microvirga</taxon>
    </lineage>
</organism>
<dbReference type="SUPFAM" id="SSF47616">
    <property type="entry name" value="GST C-terminal domain-like"/>
    <property type="match status" value="1"/>
</dbReference>
<evidence type="ECO:0000256" key="2">
    <source>
        <dbReference type="ARBA" id="ARBA00022679"/>
    </source>
</evidence>
<dbReference type="Pfam" id="PF02798">
    <property type="entry name" value="GST_N"/>
    <property type="match status" value="1"/>
</dbReference>
<dbReference type="Gene3D" id="1.20.1050.10">
    <property type="match status" value="1"/>
</dbReference>
<dbReference type="EMBL" id="QQBB01000008">
    <property type="protein sequence ID" value="RDI56805.1"/>
    <property type="molecule type" value="Genomic_DNA"/>
</dbReference>
<dbReference type="Proteomes" id="UP000254925">
    <property type="component" value="Unassembled WGS sequence"/>
</dbReference>
<dbReference type="RefSeq" id="WP_147282453.1">
    <property type="nucleotide sequence ID" value="NZ_QQBB01000008.1"/>
</dbReference>
<dbReference type="AlphaFoldDB" id="A0A370HI07"/>
<dbReference type="SFLD" id="SFLDS00019">
    <property type="entry name" value="Glutathione_Transferase_(cytos"/>
    <property type="match status" value="1"/>
</dbReference>
<evidence type="ECO:0000313" key="5">
    <source>
        <dbReference type="EMBL" id="RDI56805.1"/>
    </source>
</evidence>
<feature type="domain" description="GST N-terminal" evidence="3">
    <location>
        <begin position="1"/>
        <end position="80"/>
    </location>
</feature>
<reference evidence="5 6" key="1">
    <citation type="submission" date="2018-07" db="EMBL/GenBank/DDBJ databases">
        <title>Genomic Encyclopedia of Type Strains, Phase IV (KMG-IV): sequencing the most valuable type-strain genomes for metagenomic binning, comparative biology and taxonomic classification.</title>
        <authorList>
            <person name="Goeker M."/>
        </authorList>
    </citation>
    <scope>NUCLEOTIDE SEQUENCE [LARGE SCALE GENOMIC DNA]</scope>
    <source>
        <strain evidence="5 6">DSM 14364</strain>
    </source>
</reference>
<keyword evidence="6" id="KW-1185">Reference proteome</keyword>
<dbReference type="GO" id="GO:0016740">
    <property type="term" value="F:transferase activity"/>
    <property type="evidence" value="ECO:0007669"/>
    <property type="project" value="UniProtKB-KW"/>
</dbReference>
<dbReference type="PANTHER" id="PTHR44051:SF19">
    <property type="entry name" value="DISULFIDE-BOND OXIDOREDUCTASE YFCG"/>
    <property type="match status" value="1"/>
</dbReference>
<dbReference type="PROSITE" id="PS50405">
    <property type="entry name" value="GST_CTER"/>
    <property type="match status" value="1"/>
</dbReference>
<evidence type="ECO:0000313" key="6">
    <source>
        <dbReference type="Proteomes" id="UP000254925"/>
    </source>
</evidence>
<dbReference type="PROSITE" id="PS50404">
    <property type="entry name" value="GST_NTER"/>
    <property type="match status" value="1"/>
</dbReference>
<dbReference type="Pfam" id="PF13410">
    <property type="entry name" value="GST_C_2"/>
    <property type="match status" value="1"/>
</dbReference>
<proteinExistence type="inferred from homology"/>
<dbReference type="InterPro" id="IPR040079">
    <property type="entry name" value="Glutathione_S-Trfase"/>
</dbReference>
<gene>
    <name evidence="5" type="ORF">DES45_108154</name>
</gene>
<name>A0A370HI07_9HYPH</name>
<dbReference type="SUPFAM" id="SSF52833">
    <property type="entry name" value="Thioredoxin-like"/>
    <property type="match status" value="1"/>
</dbReference>
<dbReference type="PANTHER" id="PTHR44051">
    <property type="entry name" value="GLUTATHIONE S-TRANSFERASE-RELATED"/>
    <property type="match status" value="1"/>
</dbReference>
<dbReference type="OrthoDB" id="9810080at2"/>
<comment type="caution">
    <text evidence="5">The sequence shown here is derived from an EMBL/GenBank/DDBJ whole genome shotgun (WGS) entry which is preliminary data.</text>
</comment>
<accession>A0A370HI07</accession>
<protein>
    <submittedName>
        <fullName evidence="5">Glutathione S-transferase</fullName>
    </submittedName>
</protein>
<dbReference type="FunFam" id="3.40.30.10:FF:000039">
    <property type="entry name" value="Glutathione S-transferase domain"/>
    <property type="match status" value="1"/>
</dbReference>
<dbReference type="InterPro" id="IPR010987">
    <property type="entry name" value="Glutathione-S-Trfase_C-like"/>
</dbReference>